<evidence type="ECO:0000313" key="2">
    <source>
        <dbReference type="EMBL" id="RUQ88360.1"/>
    </source>
</evidence>
<feature type="coiled-coil region" evidence="1">
    <location>
        <begin position="101"/>
        <end position="131"/>
    </location>
</feature>
<dbReference type="AlphaFoldDB" id="A0A3S0VAS0"/>
<dbReference type="CDD" id="cd22644">
    <property type="entry name" value="DotZ"/>
    <property type="match status" value="1"/>
</dbReference>
<dbReference type="OrthoDB" id="5649041at2"/>
<name>A0A3S0VAS0_9GAMM</name>
<dbReference type="Proteomes" id="UP000288012">
    <property type="component" value="Unassembled WGS sequence"/>
</dbReference>
<proteinExistence type="predicted"/>
<dbReference type="Pfam" id="PF23129">
    <property type="entry name" value="DotZ"/>
    <property type="match status" value="1"/>
</dbReference>
<keyword evidence="3" id="KW-1185">Reference proteome</keyword>
<organism evidence="2 3">
    <name type="scientific">Legionella septentrionalis</name>
    <dbReference type="NCBI Taxonomy" id="2498109"/>
    <lineage>
        <taxon>Bacteria</taxon>
        <taxon>Pseudomonadati</taxon>
        <taxon>Pseudomonadota</taxon>
        <taxon>Gammaproteobacteria</taxon>
        <taxon>Legionellales</taxon>
        <taxon>Legionellaceae</taxon>
        <taxon>Legionella</taxon>
    </lineage>
</organism>
<reference evidence="2 3" key="1">
    <citation type="submission" date="2018-12" db="EMBL/GenBank/DDBJ databases">
        <title>Legionella sp,whole genome shotgun sequence.</title>
        <authorList>
            <person name="Wu H."/>
        </authorList>
    </citation>
    <scope>NUCLEOTIDE SEQUENCE [LARGE SCALE GENOMIC DNA]</scope>
    <source>
        <strain evidence="3">km714</strain>
    </source>
</reference>
<gene>
    <name evidence="2" type="ORF">EKM59_05685</name>
</gene>
<accession>A0A3S0VAS0</accession>
<evidence type="ECO:0000256" key="1">
    <source>
        <dbReference type="SAM" id="Coils"/>
    </source>
</evidence>
<dbReference type="EMBL" id="RZGR01000013">
    <property type="protein sequence ID" value="RUQ88360.1"/>
    <property type="molecule type" value="Genomic_DNA"/>
</dbReference>
<sequence>MNEETKELDLSQWLSTYGILTAERILERFQIHLQQEELITTIKNPRSIYYQLLRVPLKNVFNGIILQQGHDYQVYAQKLFIDYLLSGQNDKAPEAPGATIREDIENERTTLAKLNDEFNEQELAQQKLIAESQAKLIHLSRQLKKSLQTVTAKINEVLKKHDIIKAEQTVQRAIRLGIIHGDETDLFSEKSFFWTKMEEVLQVSLHKELRHESGELLKEFAAHRLEIDNILATYLEQTQEMTLSLRNYRKQFYELILRATELIKLLPDYYQDTAKQAENLAALDFDGSIGEQNNSF</sequence>
<protein>
    <submittedName>
        <fullName evidence="2">Uncharacterized protein</fullName>
    </submittedName>
</protein>
<evidence type="ECO:0000313" key="3">
    <source>
        <dbReference type="Proteomes" id="UP000288012"/>
    </source>
</evidence>
<dbReference type="InterPro" id="IPR049719">
    <property type="entry name" value="DotZ-like"/>
</dbReference>
<comment type="caution">
    <text evidence="2">The sequence shown here is derived from an EMBL/GenBank/DDBJ whole genome shotgun (WGS) entry which is preliminary data.</text>
</comment>
<dbReference type="RefSeq" id="WP_126954548.1">
    <property type="nucleotide sequence ID" value="NZ_RZGR01000013.1"/>
</dbReference>
<keyword evidence="1" id="KW-0175">Coiled coil</keyword>